<dbReference type="SUPFAM" id="SSF54236">
    <property type="entry name" value="Ubiquitin-like"/>
    <property type="match status" value="1"/>
</dbReference>
<sequence>MLPPRYHTLVSKYGQLAPLAVVDLSPRSTLVDVRCGDRVEAVSLRLEQTVGDLKKHVRALLQLPASRIRLFFISREMSSVVGPEELRCSSRALHSYSIRDGDEILVEPKVSGCCSSSHL</sequence>
<protein>
    <submittedName>
        <fullName evidence="2">Tubulin-specific chaperone cofactor E-like protein</fullName>
    </submittedName>
</protein>
<organism evidence="2 3">
    <name type="scientific">Liparis tanakae</name>
    <name type="common">Tanaka's snailfish</name>
    <dbReference type="NCBI Taxonomy" id="230148"/>
    <lineage>
        <taxon>Eukaryota</taxon>
        <taxon>Metazoa</taxon>
        <taxon>Chordata</taxon>
        <taxon>Craniata</taxon>
        <taxon>Vertebrata</taxon>
        <taxon>Euteleostomi</taxon>
        <taxon>Actinopterygii</taxon>
        <taxon>Neopterygii</taxon>
        <taxon>Teleostei</taxon>
        <taxon>Neoteleostei</taxon>
        <taxon>Acanthomorphata</taxon>
        <taxon>Eupercaria</taxon>
        <taxon>Perciformes</taxon>
        <taxon>Cottioidei</taxon>
        <taxon>Cottales</taxon>
        <taxon>Liparidae</taxon>
        <taxon>Liparis</taxon>
    </lineage>
</organism>
<dbReference type="AlphaFoldDB" id="A0A4Z2G1D6"/>
<dbReference type="InterPro" id="IPR000626">
    <property type="entry name" value="Ubiquitin-like_dom"/>
</dbReference>
<evidence type="ECO:0000313" key="3">
    <source>
        <dbReference type="Proteomes" id="UP000314294"/>
    </source>
</evidence>
<dbReference type="InterPro" id="IPR029071">
    <property type="entry name" value="Ubiquitin-like_domsf"/>
</dbReference>
<evidence type="ECO:0000259" key="1">
    <source>
        <dbReference type="PROSITE" id="PS50053"/>
    </source>
</evidence>
<dbReference type="OrthoDB" id="5855206at2759"/>
<name>A0A4Z2G1D6_9TELE</name>
<accession>A0A4Z2G1D6</accession>
<dbReference type="EMBL" id="SRLO01000746">
    <property type="protein sequence ID" value="TNN47366.1"/>
    <property type="molecule type" value="Genomic_DNA"/>
</dbReference>
<reference evidence="2 3" key="1">
    <citation type="submission" date="2019-03" db="EMBL/GenBank/DDBJ databases">
        <title>First draft genome of Liparis tanakae, snailfish: a comprehensive survey of snailfish specific genes.</title>
        <authorList>
            <person name="Kim W."/>
            <person name="Song I."/>
            <person name="Jeong J.-H."/>
            <person name="Kim D."/>
            <person name="Kim S."/>
            <person name="Ryu S."/>
            <person name="Song J.Y."/>
            <person name="Lee S.K."/>
        </authorList>
    </citation>
    <scope>NUCLEOTIDE SEQUENCE [LARGE SCALE GENOMIC DNA]</scope>
    <source>
        <tissue evidence="2">Muscle</tissue>
    </source>
</reference>
<gene>
    <name evidence="2" type="primary">Tbcel_2</name>
    <name evidence="2" type="ORF">EYF80_042454</name>
</gene>
<keyword evidence="3" id="KW-1185">Reference proteome</keyword>
<proteinExistence type="predicted"/>
<dbReference type="PROSITE" id="PS50053">
    <property type="entry name" value="UBIQUITIN_2"/>
    <property type="match status" value="1"/>
</dbReference>
<comment type="caution">
    <text evidence="2">The sequence shown here is derived from an EMBL/GenBank/DDBJ whole genome shotgun (WGS) entry which is preliminary data.</text>
</comment>
<evidence type="ECO:0000313" key="2">
    <source>
        <dbReference type="EMBL" id="TNN47366.1"/>
    </source>
</evidence>
<dbReference type="Proteomes" id="UP000314294">
    <property type="component" value="Unassembled WGS sequence"/>
</dbReference>
<dbReference type="Gene3D" id="3.10.20.90">
    <property type="entry name" value="Phosphatidylinositol 3-kinase Catalytic Subunit, Chain A, domain 1"/>
    <property type="match status" value="1"/>
</dbReference>
<feature type="domain" description="Ubiquitin-like" evidence="1">
    <location>
        <begin position="27"/>
        <end position="106"/>
    </location>
</feature>